<protein>
    <submittedName>
        <fullName evidence="1">Uncharacterized protein</fullName>
    </submittedName>
</protein>
<dbReference type="Proteomes" id="UP000054532">
    <property type="component" value="Unassembled WGS sequence"/>
</dbReference>
<dbReference type="AlphaFoldDB" id="W2MCF9"/>
<organism evidence="1">
    <name type="scientific">Phytophthora nicotianae</name>
    <name type="common">Potato buckeye rot agent</name>
    <name type="synonym">Phytophthora parasitica</name>
    <dbReference type="NCBI Taxonomy" id="4792"/>
    <lineage>
        <taxon>Eukaryota</taxon>
        <taxon>Sar</taxon>
        <taxon>Stramenopiles</taxon>
        <taxon>Oomycota</taxon>
        <taxon>Peronosporomycetes</taxon>
        <taxon>Peronosporales</taxon>
        <taxon>Peronosporaceae</taxon>
        <taxon>Phytophthora</taxon>
    </lineage>
</organism>
<sequence length="142" mass="15957">MAFLKRTLVRPRDRHRTERLGGDAEEGLLTTRTTSYITRTGAKGADSRVPCLEWDWKGEDEGVPRSGPLRGDDLWASEELLGRRETVGRGSVVFFLVKQEAFGIYKVTFGVIALVLVPTSACYIHDPDTKEEDRDNRIGSIF</sequence>
<name>W2MCF9_PHYNI</name>
<gene>
    <name evidence="1" type="ORF">L914_19438</name>
</gene>
<proteinExistence type="predicted"/>
<evidence type="ECO:0000313" key="1">
    <source>
        <dbReference type="EMBL" id="ETM33313.1"/>
    </source>
</evidence>
<accession>W2MCF9</accession>
<dbReference type="EMBL" id="KI696086">
    <property type="protein sequence ID" value="ETM33313.1"/>
    <property type="molecule type" value="Genomic_DNA"/>
</dbReference>
<reference evidence="1" key="1">
    <citation type="submission" date="2013-11" db="EMBL/GenBank/DDBJ databases">
        <title>The Genome Sequence of Phytophthora parasitica IAC_01/95.</title>
        <authorList>
            <consortium name="The Broad Institute Genomics Platform"/>
            <person name="Russ C."/>
            <person name="Tyler B."/>
            <person name="Panabieres F."/>
            <person name="Shan W."/>
            <person name="Tripathy S."/>
            <person name="Grunwald N."/>
            <person name="Machado M."/>
            <person name="Johnson C.S."/>
            <person name="Arredondo F."/>
            <person name="Hong C."/>
            <person name="Coffey M."/>
            <person name="Young S.K."/>
            <person name="Zeng Q."/>
            <person name="Gargeya S."/>
            <person name="Fitzgerald M."/>
            <person name="Abouelleil A."/>
            <person name="Alvarado L."/>
            <person name="Chapman S.B."/>
            <person name="Gainer-Dewar J."/>
            <person name="Goldberg J."/>
            <person name="Griggs A."/>
            <person name="Gujja S."/>
            <person name="Hansen M."/>
            <person name="Howarth C."/>
            <person name="Imamovic A."/>
            <person name="Ireland A."/>
            <person name="Larimer J."/>
            <person name="McCowan C."/>
            <person name="Murphy C."/>
            <person name="Pearson M."/>
            <person name="Poon T.W."/>
            <person name="Priest M."/>
            <person name="Roberts A."/>
            <person name="Saif S."/>
            <person name="Shea T."/>
            <person name="Sykes S."/>
            <person name="Wortman J."/>
            <person name="Nusbaum C."/>
            <person name="Birren B."/>
        </authorList>
    </citation>
    <scope>NUCLEOTIDE SEQUENCE [LARGE SCALE GENOMIC DNA]</scope>
    <source>
        <strain evidence="1">IAC_01/95</strain>
    </source>
</reference>